<keyword evidence="1" id="KW-1133">Transmembrane helix</keyword>
<dbReference type="PANTHER" id="PTHR30576">
    <property type="entry name" value="COLANIC BIOSYNTHESIS UDP-GLUCOSE LIPID CARRIER TRANSFERASE"/>
    <property type="match status" value="1"/>
</dbReference>
<sequence>MKRFFDISCSFIGLIILLPLFTVVAILIKFDSRGPVFFRQQRIGKNFRPFRIYKFRTMTTDAPEKGPEITVGGDKRVTRIGRILRKYKLDELPQLINVLMGDMSLVGPRPEVEKYVELYKEDYKHILQVRPGITDISSITYRDEEGVLVGKKDPEAYYRQVLLPEKIRLAREYIARASFFYDLRLIFKTVHKIFYPSFTIQPQSARSSTKKRDLN</sequence>
<keyword evidence="3" id="KW-0328">Glycosyltransferase</keyword>
<feature type="domain" description="Bacterial sugar transferase" evidence="2">
    <location>
        <begin position="2"/>
        <end position="194"/>
    </location>
</feature>
<dbReference type="EMBL" id="UOGI01000129">
    <property type="protein sequence ID" value="VAX32137.1"/>
    <property type="molecule type" value="Genomic_DNA"/>
</dbReference>
<accession>A0A3B1DU23</accession>
<dbReference type="Pfam" id="PF02397">
    <property type="entry name" value="Bac_transf"/>
    <property type="match status" value="1"/>
</dbReference>
<dbReference type="InterPro" id="IPR003362">
    <property type="entry name" value="Bact_transf"/>
</dbReference>
<evidence type="ECO:0000313" key="3">
    <source>
        <dbReference type="EMBL" id="VAX32137.1"/>
    </source>
</evidence>
<dbReference type="AlphaFoldDB" id="A0A3B1DU23"/>
<feature type="transmembrane region" description="Helical" evidence="1">
    <location>
        <begin position="7"/>
        <end position="28"/>
    </location>
</feature>
<evidence type="ECO:0000256" key="1">
    <source>
        <dbReference type="SAM" id="Phobius"/>
    </source>
</evidence>
<keyword evidence="1" id="KW-0812">Transmembrane</keyword>
<dbReference type="PANTHER" id="PTHR30576:SF20">
    <property type="entry name" value="QUINOVOSAMINEPHOSPHOTRANSFERAE-RELATED"/>
    <property type="match status" value="1"/>
</dbReference>
<organism evidence="3">
    <name type="scientific">hydrothermal vent metagenome</name>
    <dbReference type="NCBI Taxonomy" id="652676"/>
    <lineage>
        <taxon>unclassified sequences</taxon>
        <taxon>metagenomes</taxon>
        <taxon>ecological metagenomes</taxon>
    </lineage>
</organism>
<evidence type="ECO:0000259" key="2">
    <source>
        <dbReference type="Pfam" id="PF02397"/>
    </source>
</evidence>
<reference evidence="3" key="1">
    <citation type="submission" date="2018-06" db="EMBL/GenBank/DDBJ databases">
        <authorList>
            <person name="Zhirakovskaya E."/>
        </authorList>
    </citation>
    <scope>NUCLEOTIDE SEQUENCE</scope>
</reference>
<name>A0A3B1DU23_9ZZZZ</name>
<proteinExistence type="predicted"/>
<dbReference type="GO" id="GO:0016780">
    <property type="term" value="F:phosphotransferase activity, for other substituted phosphate groups"/>
    <property type="evidence" value="ECO:0007669"/>
    <property type="project" value="TreeGrafter"/>
</dbReference>
<gene>
    <name evidence="3" type="ORF">MNBD_NITROSPIRAE03-1258</name>
</gene>
<dbReference type="GO" id="GO:0016757">
    <property type="term" value="F:glycosyltransferase activity"/>
    <property type="evidence" value="ECO:0007669"/>
    <property type="project" value="UniProtKB-KW"/>
</dbReference>
<dbReference type="EC" id="2.4.1.-" evidence="3"/>
<keyword evidence="3" id="KW-0808">Transferase</keyword>
<protein>
    <submittedName>
        <fullName evidence="3">Lipid carrier: UDP-N-acetylgalactosaminyltransferase</fullName>
        <ecNumber evidence="3">2.4.1.-</ecNumber>
    </submittedName>
</protein>
<keyword evidence="1" id="KW-0472">Membrane</keyword>